<dbReference type="Pfam" id="PF00440">
    <property type="entry name" value="TetR_N"/>
    <property type="match status" value="1"/>
</dbReference>
<dbReference type="Proteomes" id="UP001300496">
    <property type="component" value="Unassembled WGS sequence"/>
</dbReference>
<organism evidence="6 7">
    <name type="scientific">Microbacterium memoriense</name>
    <dbReference type="NCBI Taxonomy" id="2978350"/>
    <lineage>
        <taxon>Bacteria</taxon>
        <taxon>Bacillati</taxon>
        <taxon>Actinomycetota</taxon>
        <taxon>Actinomycetes</taxon>
        <taxon>Micrococcales</taxon>
        <taxon>Microbacteriaceae</taxon>
        <taxon>Microbacterium</taxon>
    </lineage>
</organism>
<evidence type="ECO:0000256" key="1">
    <source>
        <dbReference type="ARBA" id="ARBA00023015"/>
    </source>
</evidence>
<dbReference type="InterPro" id="IPR050109">
    <property type="entry name" value="HTH-type_TetR-like_transc_reg"/>
</dbReference>
<keyword evidence="7" id="KW-1185">Reference proteome</keyword>
<evidence type="ECO:0000259" key="5">
    <source>
        <dbReference type="PROSITE" id="PS50977"/>
    </source>
</evidence>
<evidence type="ECO:0000256" key="4">
    <source>
        <dbReference type="PROSITE-ProRule" id="PRU00335"/>
    </source>
</evidence>
<keyword evidence="1" id="KW-0805">Transcription regulation</keyword>
<dbReference type="Gene3D" id="1.10.357.10">
    <property type="entry name" value="Tetracycline Repressor, domain 2"/>
    <property type="match status" value="1"/>
</dbReference>
<feature type="domain" description="HTH tetR-type" evidence="5">
    <location>
        <begin position="14"/>
        <end position="74"/>
    </location>
</feature>
<dbReference type="InterPro" id="IPR025996">
    <property type="entry name" value="MT1864/Rv1816-like_C"/>
</dbReference>
<dbReference type="InterPro" id="IPR009057">
    <property type="entry name" value="Homeodomain-like_sf"/>
</dbReference>
<accession>A0ABT2PCX6</accession>
<feature type="DNA-binding region" description="H-T-H motif" evidence="4">
    <location>
        <begin position="37"/>
        <end position="56"/>
    </location>
</feature>
<dbReference type="PROSITE" id="PS50977">
    <property type="entry name" value="HTH_TETR_2"/>
    <property type="match status" value="1"/>
</dbReference>
<comment type="caution">
    <text evidence="6">The sequence shown here is derived from an EMBL/GenBank/DDBJ whole genome shotgun (WGS) entry which is preliminary data.</text>
</comment>
<gene>
    <name evidence="6" type="ORF">N4R40_06750</name>
</gene>
<name>A0ABT2PCX6_9MICO</name>
<evidence type="ECO:0000256" key="2">
    <source>
        <dbReference type="ARBA" id="ARBA00023125"/>
    </source>
</evidence>
<dbReference type="RefSeq" id="WP_261606597.1">
    <property type="nucleotide sequence ID" value="NZ_JAODOR010000008.1"/>
</dbReference>
<dbReference type="SUPFAM" id="SSF48498">
    <property type="entry name" value="Tetracyclin repressor-like, C-terminal domain"/>
    <property type="match status" value="1"/>
</dbReference>
<sequence length="184" mass="19554">MSIPMEVEMPTPPRTSYAEIITAGREILESAGPEGLTMQAVAARVGVRAPSLYKRIRDREALLVAVAEAVVDDLAVRLESAGTDLTALAAAYRAHAHAQPAGFRLMFTASAPLNALQRAARPVLSASTALVGEADALHSARLITAWATGFLQMELAGAFRLGGDVDEAFAYGLDRLVRGLRQEK</sequence>
<dbReference type="SUPFAM" id="SSF46689">
    <property type="entry name" value="Homeodomain-like"/>
    <property type="match status" value="1"/>
</dbReference>
<dbReference type="InterPro" id="IPR036271">
    <property type="entry name" value="Tet_transcr_reg_TetR-rel_C_sf"/>
</dbReference>
<keyword evidence="2 4" id="KW-0238">DNA-binding</keyword>
<dbReference type="PANTHER" id="PTHR30055">
    <property type="entry name" value="HTH-TYPE TRANSCRIPTIONAL REGULATOR RUTR"/>
    <property type="match status" value="1"/>
</dbReference>
<dbReference type="Gene3D" id="1.10.10.60">
    <property type="entry name" value="Homeodomain-like"/>
    <property type="match status" value="1"/>
</dbReference>
<dbReference type="Pfam" id="PF13305">
    <property type="entry name" value="TetR_C_33"/>
    <property type="match status" value="1"/>
</dbReference>
<protein>
    <submittedName>
        <fullName evidence="6">TetR/AcrR family transcriptional regulator</fullName>
    </submittedName>
</protein>
<reference evidence="6 7" key="1">
    <citation type="journal article" date="2024" name="Int. J. Syst. Evol. Microbiol.">
        <title>Microbacterium memoriense sp. nov., a member of the Actinomycetota from marine beach sediment of the north coast of Portugal.</title>
        <authorList>
            <person name="Santos J.D.N.D."/>
            <person name="Klimek D."/>
            <person name="Calusinska M."/>
            <person name="Lobo-da-Cunha A."/>
            <person name="Catita J."/>
            <person name="Goncalves H."/>
            <person name="Gonzalez I."/>
            <person name="Lage O.M."/>
        </authorList>
    </citation>
    <scope>NUCLEOTIDE SEQUENCE [LARGE SCALE GENOMIC DNA]</scope>
    <source>
        <strain evidence="6 7">PMIC_1C1B</strain>
    </source>
</reference>
<dbReference type="PANTHER" id="PTHR30055:SF239">
    <property type="entry name" value="TRANSCRIPTIONAL REGULATORY PROTEIN"/>
    <property type="match status" value="1"/>
</dbReference>
<evidence type="ECO:0000313" key="7">
    <source>
        <dbReference type="Proteomes" id="UP001300496"/>
    </source>
</evidence>
<dbReference type="EMBL" id="JAODOR010000008">
    <property type="protein sequence ID" value="MCT9002062.1"/>
    <property type="molecule type" value="Genomic_DNA"/>
</dbReference>
<dbReference type="InterPro" id="IPR001647">
    <property type="entry name" value="HTH_TetR"/>
</dbReference>
<evidence type="ECO:0000313" key="6">
    <source>
        <dbReference type="EMBL" id="MCT9002062.1"/>
    </source>
</evidence>
<proteinExistence type="predicted"/>
<evidence type="ECO:0000256" key="3">
    <source>
        <dbReference type="ARBA" id="ARBA00023163"/>
    </source>
</evidence>
<keyword evidence="3" id="KW-0804">Transcription</keyword>